<dbReference type="Proteomes" id="UP000177360">
    <property type="component" value="Unassembled WGS sequence"/>
</dbReference>
<accession>A0A1G2E145</accession>
<protein>
    <recommendedName>
        <fullName evidence="1">DJ-1/PfpI domain-containing protein</fullName>
    </recommendedName>
</protein>
<dbReference type="PANTHER" id="PTHR48094">
    <property type="entry name" value="PROTEIN/NUCLEIC ACID DEGLYCASE DJ-1-RELATED"/>
    <property type="match status" value="1"/>
</dbReference>
<dbReference type="AlphaFoldDB" id="A0A1G2E145"/>
<dbReference type="SUPFAM" id="SSF52317">
    <property type="entry name" value="Class I glutamine amidotransferase-like"/>
    <property type="match status" value="1"/>
</dbReference>
<dbReference type="Pfam" id="PF01965">
    <property type="entry name" value="DJ-1_PfpI"/>
    <property type="match status" value="1"/>
</dbReference>
<gene>
    <name evidence="2" type="ORF">A2626_01915</name>
</gene>
<evidence type="ECO:0000313" key="2">
    <source>
        <dbReference type="EMBL" id="OGZ19543.1"/>
    </source>
</evidence>
<dbReference type="Gene3D" id="3.40.50.880">
    <property type="match status" value="1"/>
</dbReference>
<feature type="domain" description="DJ-1/PfpI" evidence="1">
    <location>
        <begin position="9"/>
        <end position="176"/>
    </location>
</feature>
<name>A0A1G2E145_9BACT</name>
<evidence type="ECO:0000259" key="1">
    <source>
        <dbReference type="Pfam" id="PF01965"/>
    </source>
</evidence>
<dbReference type="EMBL" id="MHLZ01000028">
    <property type="protein sequence ID" value="OGZ19543.1"/>
    <property type="molecule type" value="Genomic_DNA"/>
</dbReference>
<dbReference type="GO" id="GO:0005737">
    <property type="term" value="C:cytoplasm"/>
    <property type="evidence" value="ECO:0007669"/>
    <property type="project" value="TreeGrafter"/>
</dbReference>
<dbReference type="InterPro" id="IPR050325">
    <property type="entry name" value="Prot/Nucl_acid_deglycase"/>
</dbReference>
<dbReference type="InterPro" id="IPR029062">
    <property type="entry name" value="Class_I_gatase-like"/>
</dbReference>
<evidence type="ECO:0000313" key="3">
    <source>
        <dbReference type="Proteomes" id="UP000177360"/>
    </source>
</evidence>
<dbReference type="PANTHER" id="PTHR48094:SF12">
    <property type="entry name" value="PARKINSON DISEASE PROTEIN 7 HOMOLOG"/>
    <property type="match status" value="1"/>
</dbReference>
<organism evidence="2 3">
    <name type="scientific">Candidatus Nealsonbacteria bacterium RIFCSPHIGHO2_01_FULL_38_55</name>
    <dbReference type="NCBI Taxonomy" id="1801664"/>
    <lineage>
        <taxon>Bacteria</taxon>
        <taxon>Candidatus Nealsoniibacteriota</taxon>
    </lineage>
</organism>
<proteinExistence type="predicted"/>
<sequence>MPGVLVNKSVAMVIAFRDFRDEEYFIPKRTLEEADAKIETFSDSLGQAMGMSGGEAEVDGLIENLNSKNYDAVLFIGGSGADDYIDNPACHKIVRETIEAGKTVGAICIAPAILAKARVLSGKKATVWSSALDKSMVKLLKDCGAVYRSDPVIADRNIVTASGPDFAEEFALKIIEVIK</sequence>
<dbReference type="InterPro" id="IPR002818">
    <property type="entry name" value="DJ-1/PfpI"/>
</dbReference>
<reference evidence="2 3" key="1">
    <citation type="journal article" date="2016" name="Nat. Commun.">
        <title>Thousands of microbial genomes shed light on interconnected biogeochemical processes in an aquifer system.</title>
        <authorList>
            <person name="Anantharaman K."/>
            <person name="Brown C.T."/>
            <person name="Hug L.A."/>
            <person name="Sharon I."/>
            <person name="Castelle C.J."/>
            <person name="Probst A.J."/>
            <person name="Thomas B.C."/>
            <person name="Singh A."/>
            <person name="Wilkins M.J."/>
            <person name="Karaoz U."/>
            <person name="Brodie E.L."/>
            <person name="Williams K.H."/>
            <person name="Hubbard S.S."/>
            <person name="Banfield J.F."/>
        </authorList>
    </citation>
    <scope>NUCLEOTIDE SEQUENCE [LARGE SCALE GENOMIC DNA]</scope>
</reference>
<comment type="caution">
    <text evidence="2">The sequence shown here is derived from an EMBL/GenBank/DDBJ whole genome shotgun (WGS) entry which is preliminary data.</text>
</comment>